<feature type="transmembrane region" description="Helical" evidence="2">
    <location>
        <begin position="103"/>
        <end position="125"/>
    </location>
</feature>
<protein>
    <recommendedName>
        <fullName evidence="4">SoxR reducing system RseC family protein</fullName>
    </recommendedName>
</protein>
<dbReference type="PANTHER" id="PTHR35867">
    <property type="entry name" value="PROTEIN RSEC"/>
    <property type="match status" value="1"/>
</dbReference>
<proteinExistence type="predicted"/>
<evidence type="ECO:0000256" key="2">
    <source>
        <dbReference type="SAM" id="Phobius"/>
    </source>
</evidence>
<dbReference type="AlphaFoldDB" id="A0A7V3PUB0"/>
<keyword evidence="2" id="KW-0812">Transmembrane</keyword>
<evidence type="ECO:0000313" key="3">
    <source>
        <dbReference type="EMBL" id="HGD13641.1"/>
    </source>
</evidence>
<sequence>MARRRDCRLDSSVFLHQQEKGAEPVSQVQRGVPDSFEETGRVVRVERNYVEVALVPTEGCAHCGASSLCNWTGKRERVVRARDPIGAEVGQIVVISRSRSRSLFSTVLIFGLPAGLMCAGVLLGAVLFNELLAVLFAGVGLILGVVVLKLIDARCGAGIPVVVRKLSNSPQGGKDDENSGLFCNDAGAGDGSR</sequence>
<dbReference type="PANTHER" id="PTHR35867:SF1">
    <property type="entry name" value="PROTEIN RSEC"/>
    <property type="match status" value="1"/>
</dbReference>
<dbReference type="Pfam" id="PF04246">
    <property type="entry name" value="RseC_MucC"/>
    <property type="match status" value="1"/>
</dbReference>
<dbReference type="EMBL" id="DTMZ01000143">
    <property type="protein sequence ID" value="HGD13641.1"/>
    <property type="molecule type" value="Genomic_DNA"/>
</dbReference>
<evidence type="ECO:0000256" key="1">
    <source>
        <dbReference type="SAM" id="MobiDB-lite"/>
    </source>
</evidence>
<keyword evidence="2" id="KW-0472">Membrane</keyword>
<feature type="transmembrane region" description="Helical" evidence="2">
    <location>
        <begin position="131"/>
        <end position="151"/>
    </location>
</feature>
<feature type="region of interest" description="Disordered" evidence="1">
    <location>
        <begin position="169"/>
        <end position="193"/>
    </location>
</feature>
<keyword evidence="2" id="KW-1133">Transmembrane helix</keyword>
<evidence type="ECO:0008006" key="4">
    <source>
        <dbReference type="Google" id="ProtNLM"/>
    </source>
</evidence>
<name>A0A7V3PUB0_UNCW3</name>
<gene>
    <name evidence="3" type="ORF">ENX16_06150</name>
</gene>
<organism evidence="3">
    <name type="scientific">candidate division WOR-3 bacterium</name>
    <dbReference type="NCBI Taxonomy" id="2052148"/>
    <lineage>
        <taxon>Bacteria</taxon>
        <taxon>Bacteria division WOR-3</taxon>
    </lineage>
</organism>
<comment type="caution">
    <text evidence="3">The sequence shown here is derived from an EMBL/GenBank/DDBJ whole genome shotgun (WGS) entry which is preliminary data.</text>
</comment>
<accession>A0A7V3PUB0</accession>
<dbReference type="InterPro" id="IPR007359">
    <property type="entry name" value="SigmaE_reg_RseC_MucC"/>
</dbReference>
<reference evidence="3" key="1">
    <citation type="journal article" date="2020" name="mSystems">
        <title>Genome- and Community-Level Interaction Insights into Carbon Utilization and Element Cycling Functions of Hydrothermarchaeota in Hydrothermal Sediment.</title>
        <authorList>
            <person name="Zhou Z."/>
            <person name="Liu Y."/>
            <person name="Xu W."/>
            <person name="Pan J."/>
            <person name="Luo Z.H."/>
            <person name="Li M."/>
        </authorList>
    </citation>
    <scope>NUCLEOTIDE SEQUENCE [LARGE SCALE GENOMIC DNA]</scope>
    <source>
        <strain evidence="3">SpSt-914</strain>
    </source>
</reference>